<evidence type="ECO:0000313" key="3">
    <source>
        <dbReference type="Proteomes" id="UP001274830"/>
    </source>
</evidence>
<accession>A0AAE1BZ81</accession>
<evidence type="ECO:0000313" key="2">
    <source>
        <dbReference type="EMBL" id="KAK3673235.1"/>
    </source>
</evidence>
<sequence length="389" mass="41484">MATFAHTIAARFRNVTRTVHTAIERAIRDGLPSQPPPVRGKPHHEGMSAALQLHSLRSRTDLQTRRVNFDEENVKKLLLEIGEEGHGLEERIKLALSKTGRGPLSKNMKSTSGKDLAEYVDLLVTSLYLGEWDRKESNVSFDEWVNDPLCPAVSGWKPLPYQLQGVDDQDSTKNGDGGQPVQASRRKPGTGIGSNLRSRLVPRTRPPVRPPTVVNAGVGQIASTFTATSTATASPSNSKTKRKADEIDDEHNGGDLLVAKRQAVGPAAAAKEPAAKASSAPLKAPAFMSAGGPKVDAAIISQVASPIDHANVSGDSGHTSAVDREKTLAPAAPKTLTTERVGTSIHSSHTLEAAGRWGGESLLAPPYSPLTEPGSKTPDFTSLLFVDYR</sequence>
<organism evidence="2 3">
    <name type="scientific">Recurvomyces mirabilis</name>
    <dbReference type="NCBI Taxonomy" id="574656"/>
    <lineage>
        <taxon>Eukaryota</taxon>
        <taxon>Fungi</taxon>
        <taxon>Dikarya</taxon>
        <taxon>Ascomycota</taxon>
        <taxon>Pezizomycotina</taxon>
        <taxon>Dothideomycetes</taxon>
        <taxon>Dothideomycetidae</taxon>
        <taxon>Mycosphaerellales</taxon>
        <taxon>Teratosphaeriaceae</taxon>
        <taxon>Recurvomyces</taxon>
    </lineage>
</organism>
<protein>
    <submittedName>
        <fullName evidence="2">Uncharacterized protein</fullName>
    </submittedName>
</protein>
<proteinExistence type="predicted"/>
<dbReference type="EMBL" id="JAUTXT010000026">
    <property type="protein sequence ID" value="KAK3673235.1"/>
    <property type="molecule type" value="Genomic_DNA"/>
</dbReference>
<dbReference type="AlphaFoldDB" id="A0AAE1BZ81"/>
<gene>
    <name evidence="2" type="ORF">LTR78_006780</name>
</gene>
<evidence type="ECO:0000256" key="1">
    <source>
        <dbReference type="SAM" id="MobiDB-lite"/>
    </source>
</evidence>
<feature type="region of interest" description="Disordered" evidence="1">
    <location>
        <begin position="226"/>
        <end position="250"/>
    </location>
</feature>
<reference evidence="2" key="1">
    <citation type="submission" date="2023-07" db="EMBL/GenBank/DDBJ databases">
        <title>Black Yeasts Isolated from many extreme environments.</title>
        <authorList>
            <person name="Coleine C."/>
            <person name="Stajich J.E."/>
            <person name="Selbmann L."/>
        </authorList>
    </citation>
    <scope>NUCLEOTIDE SEQUENCE</scope>
    <source>
        <strain evidence="2">CCFEE 5485</strain>
    </source>
</reference>
<name>A0AAE1BZ81_9PEZI</name>
<dbReference type="Proteomes" id="UP001274830">
    <property type="component" value="Unassembled WGS sequence"/>
</dbReference>
<feature type="region of interest" description="Disordered" evidence="1">
    <location>
        <begin position="161"/>
        <end position="214"/>
    </location>
</feature>
<feature type="compositionally biased region" description="Low complexity" evidence="1">
    <location>
        <begin position="226"/>
        <end position="238"/>
    </location>
</feature>
<keyword evidence="3" id="KW-1185">Reference proteome</keyword>
<comment type="caution">
    <text evidence="2">The sequence shown here is derived from an EMBL/GenBank/DDBJ whole genome shotgun (WGS) entry which is preliminary data.</text>
</comment>